<evidence type="ECO:0000313" key="1">
    <source>
        <dbReference type="EMBL" id="MBC9982403.1"/>
    </source>
</evidence>
<dbReference type="EMBL" id="JAATTO010000050">
    <property type="protein sequence ID" value="MBC9982403.1"/>
    <property type="molecule type" value="Genomic_DNA"/>
</dbReference>
<proteinExistence type="predicted"/>
<gene>
    <name evidence="1" type="ORF">HA482_29785</name>
</gene>
<protein>
    <submittedName>
        <fullName evidence="1">Uncharacterized protein</fullName>
    </submittedName>
</protein>
<evidence type="ECO:0000313" key="2">
    <source>
        <dbReference type="Proteomes" id="UP000639516"/>
    </source>
</evidence>
<dbReference type="Proteomes" id="UP000639516">
    <property type="component" value="Unassembled WGS sequence"/>
</dbReference>
<organism evidence="1 2">
    <name type="scientific">Bradyrhizobium campsiandrae</name>
    <dbReference type="NCBI Taxonomy" id="1729892"/>
    <lineage>
        <taxon>Bacteria</taxon>
        <taxon>Pseudomonadati</taxon>
        <taxon>Pseudomonadota</taxon>
        <taxon>Alphaproteobacteria</taxon>
        <taxon>Hyphomicrobiales</taxon>
        <taxon>Nitrobacteraceae</taxon>
        <taxon>Bradyrhizobium</taxon>
    </lineage>
</organism>
<sequence>MLVHPYLLKLKETERRVKRLRDLRFARLVLFLAASGLALGACGQKSADNAPVAKGQVVARVGNEVITTQELENEFRLAGIVPDKQKDPEVVKRVLGDIVVRKYLLQQAMAAKLDREPGVLLDLLRVREQVLGGAMLNRAANAKAATRADLDRYIAKNTWKFADRKLFSVDEIIIPLSAATQGFVNANKDARSLDEVQRQLTEGGIPHGRQLGVLASNDLSEDLVGLIQRRKDDDIFFTRAGSNGLYFKVRSEEVRPLAGEDALNVARQALRADALAAELGMAAYSAKLEAKYEGEYADLMK</sequence>
<keyword evidence="2" id="KW-1185">Reference proteome</keyword>
<reference evidence="1 2" key="1">
    <citation type="journal article" date="2020" name="Arch. Microbiol.">
        <title>Bradyrhizobium campsiandrae sp. nov., a nitrogen-fixing bacterial strain isolated from a native leguminous tree from the Amazon adapted to flooded conditions.</title>
        <authorList>
            <person name="Cabral Michel D."/>
            <person name="Martins da Costa E."/>
            <person name="Azarias Guimaraes A."/>
            <person name="Soares de Carvalho T."/>
            <person name="Santos de Castro Caputo P."/>
            <person name="Willems A."/>
            <person name="de Souza Moreira F.M."/>
        </authorList>
    </citation>
    <scope>NUCLEOTIDE SEQUENCE [LARGE SCALE GENOMIC DNA]</scope>
    <source>
        <strain evidence="2">INPA 384B</strain>
    </source>
</reference>
<accession>A0ABR7UEC3</accession>
<dbReference type="SUPFAM" id="SSF109998">
    <property type="entry name" value="Triger factor/SurA peptide-binding domain-like"/>
    <property type="match status" value="1"/>
</dbReference>
<dbReference type="RefSeq" id="WP_188099869.1">
    <property type="nucleotide sequence ID" value="NZ_JAANIH010000015.1"/>
</dbReference>
<comment type="caution">
    <text evidence="1">The sequence shown here is derived from an EMBL/GenBank/DDBJ whole genome shotgun (WGS) entry which is preliminary data.</text>
</comment>
<dbReference type="InterPro" id="IPR027304">
    <property type="entry name" value="Trigger_fact/SurA_dom_sf"/>
</dbReference>
<name>A0ABR7UEC3_9BRAD</name>